<dbReference type="InterPro" id="IPR004842">
    <property type="entry name" value="SLC12A_fam"/>
</dbReference>
<evidence type="ECO:0000256" key="3">
    <source>
        <dbReference type="ARBA" id="ARBA00022448"/>
    </source>
</evidence>
<keyword evidence="3" id="KW-0813">Transport</keyword>
<evidence type="ECO:0000256" key="5">
    <source>
        <dbReference type="ARBA" id="ARBA00022692"/>
    </source>
</evidence>
<evidence type="ECO:0000259" key="14">
    <source>
        <dbReference type="Pfam" id="PF00324"/>
    </source>
</evidence>
<organism evidence="16 17">
    <name type="scientific">Eucalyptus globulus</name>
    <name type="common">Tasmanian blue gum</name>
    <dbReference type="NCBI Taxonomy" id="34317"/>
    <lineage>
        <taxon>Eukaryota</taxon>
        <taxon>Viridiplantae</taxon>
        <taxon>Streptophyta</taxon>
        <taxon>Embryophyta</taxon>
        <taxon>Tracheophyta</taxon>
        <taxon>Spermatophyta</taxon>
        <taxon>Magnoliopsida</taxon>
        <taxon>eudicotyledons</taxon>
        <taxon>Gunneridae</taxon>
        <taxon>Pentapetalae</taxon>
        <taxon>rosids</taxon>
        <taxon>malvids</taxon>
        <taxon>Myrtales</taxon>
        <taxon>Myrtaceae</taxon>
        <taxon>Myrtoideae</taxon>
        <taxon>Eucalypteae</taxon>
        <taxon>Eucalyptus</taxon>
    </lineage>
</organism>
<evidence type="ECO:0000256" key="1">
    <source>
        <dbReference type="ARBA" id="ARBA00004141"/>
    </source>
</evidence>
<evidence type="ECO:0008006" key="18">
    <source>
        <dbReference type="Google" id="ProtNLM"/>
    </source>
</evidence>
<dbReference type="AlphaFoldDB" id="A0ABD3KZU7"/>
<feature type="compositionally biased region" description="Low complexity" evidence="12">
    <location>
        <begin position="37"/>
        <end position="56"/>
    </location>
</feature>
<keyword evidence="6" id="KW-0769">Symport</keyword>
<keyword evidence="11" id="KW-0325">Glycoprotein</keyword>
<keyword evidence="7" id="KW-0630">Potassium</keyword>
<feature type="transmembrane region" description="Helical" evidence="13">
    <location>
        <begin position="224"/>
        <end position="245"/>
    </location>
</feature>
<dbReference type="NCBIfam" id="TIGR00930">
    <property type="entry name" value="2a30"/>
    <property type="match status" value="1"/>
</dbReference>
<feature type="transmembrane region" description="Helical" evidence="13">
    <location>
        <begin position="528"/>
        <end position="547"/>
    </location>
</feature>
<feature type="transmembrane region" description="Helical" evidence="13">
    <location>
        <begin position="406"/>
        <end position="428"/>
    </location>
</feature>
<feature type="transmembrane region" description="Helical" evidence="13">
    <location>
        <begin position="374"/>
        <end position="394"/>
    </location>
</feature>
<feature type="transmembrane region" description="Helical" evidence="13">
    <location>
        <begin position="145"/>
        <end position="166"/>
    </location>
</feature>
<evidence type="ECO:0000256" key="6">
    <source>
        <dbReference type="ARBA" id="ARBA00022847"/>
    </source>
</evidence>
<keyword evidence="4" id="KW-0633">Potassium transport</keyword>
<feature type="transmembrane region" description="Helical" evidence="13">
    <location>
        <begin position="448"/>
        <end position="469"/>
    </location>
</feature>
<feature type="region of interest" description="Disordered" evidence="12">
    <location>
        <begin position="1"/>
        <end position="60"/>
    </location>
</feature>
<feature type="region of interest" description="Disordered" evidence="12">
    <location>
        <begin position="72"/>
        <end position="91"/>
    </location>
</feature>
<sequence>MDNGGDIESGAEDDFPQPGRRKYRPVVAHDRAVLQMSSMDPGSSSPPSSSSSALPHPDVPLRNIKVGQQANVGRDANEEGSSPRHADVNGSRNESKLELFGFDSLVNILGLKSMTGEPIPAPSSPRDGEDVSITLGHQKASDLKLGTMMGVFVPCLQNILGIIYYIRFSWIVGMGGIAESLLLVFFCGLCTFLTAISLSAIATNGAMKGGGPYYLIGRALGPEVGVSIGLCFFLGNAVAGSLYVLGAVETFLKAVPAAGIFRETISKVNGTDVPQPIESPSSHDLQIYGIVITIVLCFVVFGGVKMINRVAPAFLIPVLLSIFCIFVGIFLARKDHPVEGITGLSLSTFRDNWGPDYRKTNNAGIPVSDGKVEWSFNALVGLFFPAVTGIMAGSNRSASLKDTQRSIPVGTLAATLTTTALYLISVLTFGALATRDTLLTDRLLTATIAWPLPAIVYIGIILSTLGAALQSLTGAPRLLAAIANDDILPILNYFKVAEGSEPYIATLFTAFLCTGCVIIGNLDLITPTITMFFLLCYAGVNLSCFLLDLLDAPSWRPRWKFHHWSLSLLGASLCIVIMFLISWSFTIVSLALASLIYYYVSIKGKAGDWGDGFKSAYFQLALRSLRSLGASQVHPKNWYPIPLIFCRPWGKLPENVPCHPKLADFANCMKKKGRGMSIFVSILDGDYHECAEDAKAACKQLDTYIDYKNCEGVAEIVVAPSMSEGFRGIVQTMGLGNLKPNIVVMRYPEIWRRENLTEIPTTFVGIINDCIVANKAVVIIKGLDEWPNEYQRQYGTIDLYWIVKDGGLMLLLSQLLLTKESFESCKIQVFCIAEEDSDAEALKADVKKFLYDLRMQAEVIVVSMKSWDLKVEGGSPNDESLEAFAAAQGRITNYLNEMKEAAQRDGTSLMADGKPVVVNEQQVEKFLYTTLKLNSTILRYSRMAAVVLVSLPPPPLNHPSYFYMEYMDLLVENVPRLLMVRGYRRDVVTLFT</sequence>
<comment type="similarity">
    <text evidence="2">Belongs to the SLC12A transporter family.</text>
</comment>
<dbReference type="GO" id="GO:0016020">
    <property type="term" value="C:membrane"/>
    <property type="evidence" value="ECO:0007669"/>
    <property type="project" value="UniProtKB-SubCell"/>
</dbReference>
<evidence type="ECO:0000256" key="7">
    <source>
        <dbReference type="ARBA" id="ARBA00022958"/>
    </source>
</evidence>
<dbReference type="Proteomes" id="UP001634007">
    <property type="component" value="Unassembled WGS sequence"/>
</dbReference>
<evidence type="ECO:0000256" key="2">
    <source>
        <dbReference type="ARBA" id="ARBA00010593"/>
    </source>
</evidence>
<dbReference type="Pfam" id="PF00324">
    <property type="entry name" value="AA_permease"/>
    <property type="match status" value="1"/>
</dbReference>
<feature type="domain" description="Amino acid permease/ SLC12A" evidence="14">
    <location>
        <begin position="150"/>
        <end position="619"/>
    </location>
</feature>
<evidence type="ECO:0000256" key="10">
    <source>
        <dbReference type="ARBA" id="ARBA00023136"/>
    </source>
</evidence>
<feature type="transmembrane region" description="Helical" evidence="13">
    <location>
        <begin position="285"/>
        <end position="304"/>
    </location>
</feature>
<evidence type="ECO:0000256" key="12">
    <source>
        <dbReference type="SAM" id="MobiDB-lite"/>
    </source>
</evidence>
<dbReference type="GO" id="GO:0015379">
    <property type="term" value="F:potassium:chloride symporter activity"/>
    <property type="evidence" value="ECO:0007669"/>
    <property type="project" value="UniProtKB-ARBA"/>
</dbReference>
<feature type="compositionally biased region" description="Basic and acidic residues" evidence="12">
    <location>
        <begin position="75"/>
        <end position="91"/>
    </location>
</feature>
<protein>
    <recommendedName>
        <fullName evidence="18">Cation-chloride cotransporter 1</fullName>
    </recommendedName>
</protein>
<dbReference type="PANTHER" id="PTHR11827">
    <property type="entry name" value="SOLUTE CARRIER FAMILY 12, CATION COTRANSPORTERS"/>
    <property type="match status" value="1"/>
</dbReference>
<evidence type="ECO:0000256" key="8">
    <source>
        <dbReference type="ARBA" id="ARBA00022989"/>
    </source>
</evidence>
<dbReference type="Gene3D" id="1.20.1740.10">
    <property type="entry name" value="Amino acid/polyamine transporter I"/>
    <property type="match status" value="1"/>
</dbReference>
<feature type="transmembrane region" description="Helical" evidence="13">
    <location>
        <begin position="503"/>
        <end position="522"/>
    </location>
</feature>
<keyword evidence="9" id="KW-0406">Ion transport</keyword>
<dbReference type="Pfam" id="PF03522">
    <property type="entry name" value="SLC12"/>
    <property type="match status" value="2"/>
</dbReference>
<comment type="caution">
    <text evidence="16">The sequence shown here is derived from an EMBL/GenBank/DDBJ whole genome shotgun (WGS) entry which is preliminary data.</text>
</comment>
<keyword evidence="8 13" id="KW-1133">Transmembrane helix</keyword>
<dbReference type="EMBL" id="JBJKBG010000004">
    <property type="protein sequence ID" value="KAL3741405.1"/>
    <property type="molecule type" value="Genomic_DNA"/>
</dbReference>
<feature type="transmembrane region" description="Helical" evidence="13">
    <location>
        <begin position="181"/>
        <end position="203"/>
    </location>
</feature>
<evidence type="ECO:0000259" key="15">
    <source>
        <dbReference type="Pfam" id="PF03522"/>
    </source>
</evidence>
<feature type="domain" description="SLC12A transporter C-terminal" evidence="15">
    <location>
        <begin position="792"/>
        <end position="991"/>
    </location>
</feature>
<evidence type="ECO:0000256" key="4">
    <source>
        <dbReference type="ARBA" id="ARBA00022538"/>
    </source>
</evidence>
<feature type="transmembrane region" description="Helical" evidence="13">
    <location>
        <begin position="568"/>
        <end position="600"/>
    </location>
</feature>
<evidence type="ECO:0000313" key="17">
    <source>
        <dbReference type="Proteomes" id="UP001634007"/>
    </source>
</evidence>
<feature type="domain" description="SLC12A transporter C-terminal" evidence="15">
    <location>
        <begin position="660"/>
        <end position="781"/>
    </location>
</feature>
<evidence type="ECO:0000256" key="11">
    <source>
        <dbReference type="ARBA" id="ARBA00023180"/>
    </source>
</evidence>
<evidence type="ECO:0000256" key="13">
    <source>
        <dbReference type="SAM" id="Phobius"/>
    </source>
</evidence>
<name>A0ABD3KZU7_EUCGL</name>
<dbReference type="InterPro" id="IPR004841">
    <property type="entry name" value="AA-permease/SLC12A_dom"/>
</dbReference>
<reference evidence="16 17" key="1">
    <citation type="submission" date="2024-11" db="EMBL/GenBank/DDBJ databases">
        <title>Chromosome-level genome assembly of Eucalyptus globulus Labill. provides insights into its genome evolution.</title>
        <authorList>
            <person name="Li X."/>
        </authorList>
    </citation>
    <scope>NUCLEOTIDE SEQUENCE [LARGE SCALE GENOMIC DNA]</scope>
    <source>
        <strain evidence="16">CL2024</strain>
        <tissue evidence="16">Fresh tender leaves</tissue>
    </source>
</reference>
<feature type="transmembrane region" description="Helical" evidence="13">
    <location>
        <begin position="311"/>
        <end position="332"/>
    </location>
</feature>
<evidence type="ECO:0000313" key="16">
    <source>
        <dbReference type="EMBL" id="KAL3741405.1"/>
    </source>
</evidence>
<evidence type="ECO:0000256" key="9">
    <source>
        <dbReference type="ARBA" id="ARBA00023065"/>
    </source>
</evidence>
<dbReference type="PANTHER" id="PTHR11827:SF100">
    <property type="entry name" value="CATION-CHLORIDE COTRANSPORTER 1"/>
    <property type="match status" value="1"/>
</dbReference>
<keyword evidence="5 13" id="KW-0812">Transmembrane</keyword>
<dbReference type="FunFam" id="1.20.1740.10:FF:000021">
    <property type="entry name" value="Cation-chloride cotransporter 1"/>
    <property type="match status" value="1"/>
</dbReference>
<gene>
    <name evidence="16" type="ORF">ACJRO7_016960</name>
</gene>
<proteinExistence type="inferred from homology"/>
<keyword evidence="17" id="KW-1185">Reference proteome</keyword>
<keyword evidence="10 13" id="KW-0472">Membrane</keyword>
<accession>A0ABD3KZU7</accession>
<dbReference type="InterPro" id="IPR018491">
    <property type="entry name" value="SLC12_C"/>
</dbReference>
<comment type="subcellular location">
    <subcellularLocation>
        <location evidence="1">Membrane</location>
        <topology evidence="1">Multi-pass membrane protein</topology>
    </subcellularLocation>
</comment>